<evidence type="ECO:0000313" key="4">
    <source>
        <dbReference type="Proteomes" id="UP000031518"/>
    </source>
</evidence>
<evidence type="ECO:0000313" key="3">
    <source>
        <dbReference type="EMBL" id="CDM67047.1"/>
    </source>
</evidence>
<organism evidence="3 4">
    <name type="scientific">Pyrinomonas methylaliphatogenes</name>
    <dbReference type="NCBI Taxonomy" id="454194"/>
    <lineage>
        <taxon>Bacteria</taxon>
        <taxon>Pseudomonadati</taxon>
        <taxon>Acidobacteriota</taxon>
        <taxon>Blastocatellia</taxon>
        <taxon>Blastocatellales</taxon>
        <taxon>Pyrinomonadaceae</taxon>
        <taxon>Pyrinomonas</taxon>
    </lineage>
</organism>
<reference evidence="3 4" key="1">
    <citation type="submission" date="2013-12" db="EMBL/GenBank/DDBJ databases">
        <authorList>
            <person name="Stott M."/>
        </authorList>
    </citation>
    <scope>NUCLEOTIDE SEQUENCE [LARGE SCALE GENOMIC DNA]</scope>
    <source>
        <strain evidence="3 4">K22</strain>
    </source>
</reference>
<dbReference type="InterPro" id="IPR050097">
    <property type="entry name" value="Ferredoxin-NADP_redctase_2"/>
</dbReference>
<dbReference type="Proteomes" id="UP000031518">
    <property type="component" value="Unassembled WGS sequence"/>
</dbReference>
<keyword evidence="2 3" id="KW-0560">Oxidoreductase</keyword>
<accession>A0A0B6X233</accession>
<dbReference type="OrthoDB" id="9778740at2"/>
<dbReference type="Gene3D" id="3.50.50.60">
    <property type="entry name" value="FAD/NAD(P)-binding domain"/>
    <property type="match status" value="2"/>
</dbReference>
<dbReference type="AlphaFoldDB" id="A0A0B6X233"/>
<keyword evidence="4" id="KW-1185">Reference proteome</keyword>
<dbReference type="PRINTS" id="PR00469">
    <property type="entry name" value="PNDRDTASEII"/>
</dbReference>
<dbReference type="GO" id="GO:0004791">
    <property type="term" value="F:thioredoxin-disulfide reductase (NADPH) activity"/>
    <property type="evidence" value="ECO:0007669"/>
    <property type="project" value="UniProtKB-EC"/>
</dbReference>
<keyword evidence="1" id="KW-0285">Flavoprotein</keyword>
<proteinExistence type="predicted"/>
<dbReference type="Pfam" id="PF13738">
    <property type="entry name" value="Pyr_redox_3"/>
    <property type="match status" value="1"/>
</dbReference>
<dbReference type="SUPFAM" id="SSF51905">
    <property type="entry name" value="FAD/NAD(P)-binding domain"/>
    <property type="match status" value="1"/>
</dbReference>
<dbReference type="EC" id="1.8.1.9" evidence="3"/>
<dbReference type="RefSeq" id="WP_060635758.1">
    <property type="nucleotide sequence ID" value="NZ_CBXV010000008.1"/>
</dbReference>
<dbReference type="STRING" id="454194.PYK22_03096"/>
<evidence type="ECO:0000256" key="2">
    <source>
        <dbReference type="ARBA" id="ARBA00023002"/>
    </source>
</evidence>
<dbReference type="PANTHER" id="PTHR48105">
    <property type="entry name" value="THIOREDOXIN REDUCTASE 1-RELATED-RELATED"/>
    <property type="match status" value="1"/>
</dbReference>
<protein>
    <submittedName>
        <fullName evidence="3">Thioredoxin reductase</fullName>
        <ecNumber evidence="3">1.8.1.9</ecNumber>
    </submittedName>
</protein>
<gene>
    <name evidence="3" type="ORF">PYK22_03096</name>
</gene>
<dbReference type="InterPro" id="IPR036188">
    <property type="entry name" value="FAD/NAD-bd_sf"/>
</dbReference>
<name>A0A0B6X233_9BACT</name>
<dbReference type="PRINTS" id="PR00368">
    <property type="entry name" value="FADPNR"/>
</dbReference>
<sequence length="333" mass="37217">MANVQDMLDLLIIGAGPAGISAADMAAQEGLNYLVIEKGLIANTIYRYPIGLTVFSTPDELEMRPNTLHPCREKPTREELLTHYVRFVLDRDLRINTEEEVIALKREDAHFLVRTTRAEYRSACVLAAIGAMAHPRRLGVKGEDLPKVHHRFVEAFPYVRKEALVVGGGNSAAEAALFLAEAGARTKLAIWRSDWENRDPKRGAIKHWVRTPLERQIELGNLEVLLFREIAEIGEKEVRIVLEDGTERTIANDVVFVLIGSDADLSLLRQVGVETYRSGLCEVPVYDPESFETNVAGLYVAGHFTLARHIKEAIAVPRRIVPLIARKLRSAAR</sequence>
<reference evidence="3 4" key="2">
    <citation type="submission" date="2015-01" db="EMBL/GenBank/DDBJ databases">
        <title>Complete genome sequence of Pyrinomonas methylaliphatogenes type strain K22T.</title>
        <authorList>
            <person name="Lee K.C.Y."/>
            <person name="Power J.F."/>
            <person name="Dunfield P.F."/>
            <person name="Morgan X.C."/>
            <person name="Huttenhower C."/>
            <person name="Stott M.B."/>
        </authorList>
    </citation>
    <scope>NUCLEOTIDE SEQUENCE [LARGE SCALE GENOMIC DNA]</scope>
    <source>
        <strain evidence="3 4">K22</strain>
    </source>
</reference>
<evidence type="ECO:0000256" key="1">
    <source>
        <dbReference type="ARBA" id="ARBA00022630"/>
    </source>
</evidence>
<dbReference type="EMBL" id="CBXV010000008">
    <property type="protein sequence ID" value="CDM67047.1"/>
    <property type="molecule type" value="Genomic_DNA"/>
</dbReference>